<dbReference type="EMBL" id="WNKQ01000033">
    <property type="protein sequence ID" value="KAF5844048.1"/>
    <property type="molecule type" value="Genomic_DNA"/>
</dbReference>
<proteinExistence type="predicted"/>
<sequence length="116" mass="13438">MARGRNITIDKCNIVIRTLQAGIIFKEVAIVFYYDASTIRQLHDKFNTTRTTCNRPRTSGPKVIFDYQKKKIKRIARQSPKFLFKYLVKKAIFVHTNGTTSKAPSRLYVNIAIRDV</sequence>
<organism evidence="1 2">
    <name type="scientific">Cochliobolus sativus</name>
    <name type="common">Common root rot and spot blotch fungus</name>
    <name type="synonym">Bipolaris sorokiniana</name>
    <dbReference type="NCBI Taxonomy" id="45130"/>
    <lineage>
        <taxon>Eukaryota</taxon>
        <taxon>Fungi</taxon>
        <taxon>Dikarya</taxon>
        <taxon>Ascomycota</taxon>
        <taxon>Pezizomycotina</taxon>
        <taxon>Dothideomycetes</taxon>
        <taxon>Pleosporomycetidae</taxon>
        <taxon>Pleosporales</taxon>
        <taxon>Pleosporineae</taxon>
        <taxon>Pleosporaceae</taxon>
        <taxon>Bipolaris</taxon>
    </lineage>
</organism>
<dbReference type="AlphaFoldDB" id="A0A8H5Z9S4"/>
<gene>
    <name evidence="1" type="ORF">GGP41_003903</name>
</gene>
<reference evidence="1" key="1">
    <citation type="submission" date="2019-11" db="EMBL/GenBank/DDBJ databases">
        <title>Bipolaris sorokiniana Genome sequencing.</title>
        <authorList>
            <person name="Wang H."/>
        </authorList>
    </citation>
    <scope>NUCLEOTIDE SEQUENCE</scope>
</reference>
<evidence type="ECO:0000313" key="1">
    <source>
        <dbReference type="EMBL" id="KAF5844048.1"/>
    </source>
</evidence>
<dbReference type="Proteomes" id="UP000624244">
    <property type="component" value="Unassembled WGS sequence"/>
</dbReference>
<comment type="caution">
    <text evidence="1">The sequence shown here is derived from an EMBL/GenBank/DDBJ whole genome shotgun (WGS) entry which is preliminary data.</text>
</comment>
<name>A0A8H5Z9S4_COCSA</name>
<accession>A0A8H5Z9S4</accession>
<evidence type="ECO:0000313" key="2">
    <source>
        <dbReference type="Proteomes" id="UP000624244"/>
    </source>
</evidence>
<protein>
    <submittedName>
        <fullName evidence="1">Uncharacterized protein</fullName>
    </submittedName>
</protein>